<feature type="non-terminal residue" evidence="1">
    <location>
        <position position="81"/>
    </location>
</feature>
<keyword evidence="2" id="KW-1185">Reference proteome</keyword>
<protein>
    <submittedName>
        <fullName evidence="1">Uncharacterized protein</fullName>
    </submittedName>
</protein>
<accession>A0ABD0KIG6</accession>
<dbReference type="AlphaFoldDB" id="A0ABD0KIG6"/>
<dbReference type="Proteomes" id="UP001519460">
    <property type="component" value="Unassembled WGS sequence"/>
</dbReference>
<proteinExistence type="predicted"/>
<dbReference type="EMBL" id="JACVVK020000173">
    <property type="protein sequence ID" value="KAK7486842.1"/>
    <property type="molecule type" value="Genomic_DNA"/>
</dbReference>
<gene>
    <name evidence="1" type="ORF">BaRGS_00021989</name>
</gene>
<sequence>MIHREAAGSREFFPCGIIRNMFQVCRQGHFADGNYKKSMNEARCCTWVTATRFTKEAAGSGRVLSLRHTSQGIMLSPLASQ</sequence>
<name>A0ABD0KIG6_9CAEN</name>
<comment type="caution">
    <text evidence="1">The sequence shown here is derived from an EMBL/GenBank/DDBJ whole genome shotgun (WGS) entry which is preliminary data.</text>
</comment>
<organism evidence="1 2">
    <name type="scientific">Batillaria attramentaria</name>
    <dbReference type="NCBI Taxonomy" id="370345"/>
    <lineage>
        <taxon>Eukaryota</taxon>
        <taxon>Metazoa</taxon>
        <taxon>Spiralia</taxon>
        <taxon>Lophotrochozoa</taxon>
        <taxon>Mollusca</taxon>
        <taxon>Gastropoda</taxon>
        <taxon>Caenogastropoda</taxon>
        <taxon>Sorbeoconcha</taxon>
        <taxon>Cerithioidea</taxon>
        <taxon>Batillariidae</taxon>
        <taxon>Batillaria</taxon>
    </lineage>
</organism>
<evidence type="ECO:0000313" key="1">
    <source>
        <dbReference type="EMBL" id="KAK7486842.1"/>
    </source>
</evidence>
<reference evidence="1 2" key="1">
    <citation type="journal article" date="2023" name="Sci. Data">
        <title>Genome assembly of the Korean intertidal mud-creeper Batillaria attramentaria.</title>
        <authorList>
            <person name="Patra A.K."/>
            <person name="Ho P.T."/>
            <person name="Jun S."/>
            <person name="Lee S.J."/>
            <person name="Kim Y."/>
            <person name="Won Y.J."/>
        </authorList>
    </citation>
    <scope>NUCLEOTIDE SEQUENCE [LARGE SCALE GENOMIC DNA]</scope>
    <source>
        <strain evidence="1">Wonlab-2016</strain>
    </source>
</reference>
<evidence type="ECO:0000313" key="2">
    <source>
        <dbReference type="Proteomes" id="UP001519460"/>
    </source>
</evidence>